<dbReference type="PANTHER" id="PTHR40688">
    <property type="match status" value="1"/>
</dbReference>
<evidence type="ECO:0000313" key="2">
    <source>
        <dbReference type="Proteomes" id="UP000076925"/>
    </source>
</evidence>
<reference evidence="1 2" key="1">
    <citation type="journal article" date="2013" name="Genome Biol. Evol.">
        <title>Genomes of Stigonematalean cyanobacteria (subsection V) and the evolution of oxygenic photosynthesis from prokaryotes to plastids.</title>
        <authorList>
            <person name="Dagan T."/>
            <person name="Roettger M."/>
            <person name="Stucken K."/>
            <person name="Landan G."/>
            <person name="Koch R."/>
            <person name="Major P."/>
            <person name="Gould S.B."/>
            <person name="Goremykin V.V."/>
            <person name="Rippka R."/>
            <person name="Tandeau de Marsac N."/>
            <person name="Gugger M."/>
            <person name="Lockhart P.J."/>
            <person name="Allen J.F."/>
            <person name="Brune I."/>
            <person name="Maus I."/>
            <person name="Puhler A."/>
            <person name="Martin W.F."/>
        </authorList>
    </citation>
    <scope>NUCLEOTIDE SEQUENCE [LARGE SCALE GENOMIC DNA]</scope>
    <source>
        <strain evidence="1 2">PCC 7110</strain>
    </source>
</reference>
<gene>
    <name evidence="1" type="ORF">WA1_32765</name>
</gene>
<dbReference type="Proteomes" id="UP000076925">
    <property type="component" value="Unassembled WGS sequence"/>
</dbReference>
<sequence length="80" mass="9046">MIKENITFRLESDKRVILDTIAAGLDRDRTYVLNEAIDLYLEVYQWQIAEIKAGIAEANAGDYATDEEVQAVFAKLTNAH</sequence>
<comment type="caution">
    <text evidence="1">The sequence shown here is derived from an EMBL/GenBank/DDBJ whole genome shotgun (WGS) entry which is preliminary data.</text>
</comment>
<keyword evidence="2" id="KW-1185">Reference proteome</keyword>
<accession>A0A139X484</accession>
<dbReference type="InterPro" id="IPR052991">
    <property type="entry name" value="Non-func_TypeII_TA_Antitoxin"/>
</dbReference>
<dbReference type="OrthoDB" id="9812023at2"/>
<dbReference type="AlphaFoldDB" id="A0A139X484"/>
<dbReference type="PANTHER" id="PTHR40688:SF2">
    <property type="entry name" value="RIBBON-HELIX-HELIX PROTEIN COPG DOMAIN-CONTAINING PROTEIN"/>
    <property type="match status" value="1"/>
</dbReference>
<proteinExistence type="predicted"/>
<dbReference type="RefSeq" id="WP_017747286.1">
    <property type="nucleotide sequence ID" value="NZ_KQ976354.1"/>
</dbReference>
<evidence type="ECO:0000313" key="1">
    <source>
        <dbReference type="EMBL" id="KYC39490.1"/>
    </source>
</evidence>
<dbReference type="CDD" id="cd22233">
    <property type="entry name" value="RHH_CopAso-like"/>
    <property type="match status" value="1"/>
</dbReference>
<organism evidence="1 2">
    <name type="scientific">Scytonema hofmannii PCC 7110</name>
    <dbReference type="NCBI Taxonomy" id="128403"/>
    <lineage>
        <taxon>Bacteria</taxon>
        <taxon>Bacillati</taxon>
        <taxon>Cyanobacteriota</taxon>
        <taxon>Cyanophyceae</taxon>
        <taxon>Nostocales</taxon>
        <taxon>Scytonemataceae</taxon>
        <taxon>Scytonema</taxon>
    </lineage>
</organism>
<dbReference type="STRING" id="128403.WA1_32765"/>
<protein>
    <submittedName>
        <fullName evidence="1">CopG family transcriptional regulator</fullName>
    </submittedName>
</protein>
<name>A0A139X484_9CYAN</name>
<dbReference type="EMBL" id="ANNX02000035">
    <property type="protein sequence ID" value="KYC39490.1"/>
    <property type="molecule type" value="Genomic_DNA"/>
</dbReference>